<evidence type="ECO:0000259" key="6">
    <source>
        <dbReference type="SMART" id="SM01011"/>
    </source>
</evidence>
<reference evidence="7" key="1">
    <citation type="submission" date="2020-05" db="EMBL/GenBank/DDBJ databases">
        <authorList>
            <person name="Chiriac C."/>
            <person name="Salcher M."/>
            <person name="Ghai R."/>
            <person name="Kavagutti S V."/>
        </authorList>
    </citation>
    <scope>NUCLEOTIDE SEQUENCE</scope>
</reference>
<dbReference type="InterPro" id="IPR029149">
    <property type="entry name" value="Creatin/AminoP/Spt16_N"/>
</dbReference>
<accession>A0A6J6YQJ9</accession>
<dbReference type="CDD" id="cd01087">
    <property type="entry name" value="Prolidase"/>
    <property type="match status" value="1"/>
</dbReference>
<name>A0A6J6YQJ9_9ZZZZ</name>
<evidence type="ECO:0000313" key="7">
    <source>
        <dbReference type="EMBL" id="CAB4809426.1"/>
    </source>
</evidence>
<keyword evidence="4" id="KW-0378">Hydrolase</keyword>
<proteinExistence type="inferred from homology"/>
<organism evidence="7">
    <name type="scientific">freshwater metagenome</name>
    <dbReference type="NCBI Taxonomy" id="449393"/>
    <lineage>
        <taxon>unclassified sequences</taxon>
        <taxon>metagenomes</taxon>
        <taxon>ecological metagenomes</taxon>
    </lineage>
</organism>
<sequence>MKVGSAACAEIGVKSAKVIDPISADVTPRNFMGSLCTLSDMNEKVEVPVIKNARPYDVAPTARYAEFMRTGWAPSDLEGLHPLDVVTYAFTRRQVLSDAYPNIRLVIPSGNYKTRSNDTEYLYRPHSAFAFYSGVQGSDAVPDSVLVMEPKAEGGHDAYLYLHPRSTRETHAFYTDRKYGELWVGRHFTLEEAATVYQIETRNVDDIENLLRFSKETLLIRGEDTLMDKLISVHAREAEFQTFASEQRLIKDEYEVGQLQAAVDATGRGFSDVIAALPAAADHPRGERIVEGAFYGRARLEGNDVGYTTIAAAGSHACVLHWIRNDGAVRNGELLLLDAGVEMDSFYTADITRTLPINGKFTPAQRALYMLVYEAQLAGFAAVKPGVPFLDVNRAAQRVLAQGLADMGVLTVSAEESMQPDVGLHRRWTLHGVSHHLGLDVHDCDKAREENFRGGVLREGMVITVEPGLYIQPDDELFAPEYRGIGIRIEDDVIVTADGCRNLSEDIPRHPDAIEAWIASILG</sequence>
<dbReference type="InterPro" id="IPR001131">
    <property type="entry name" value="Peptidase_M24B_aminopep-P_CS"/>
</dbReference>
<dbReference type="InterPro" id="IPR052433">
    <property type="entry name" value="X-Pro_dipept-like"/>
</dbReference>
<comment type="cofactor">
    <cofactor evidence="1">
        <name>Mn(2+)</name>
        <dbReference type="ChEBI" id="CHEBI:29035"/>
    </cofactor>
</comment>
<dbReference type="SMART" id="SM01011">
    <property type="entry name" value="AMP_N"/>
    <property type="match status" value="1"/>
</dbReference>
<dbReference type="SUPFAM" id="SSF55920">
    <property type="entry name" value="Creatinase/aminopeptidase"/>
    <property type="match status" value="1"/>
</dbReference>
<dbReference type="PANTHER" id="PTHR43226:SF4">
    <property type="entry name" value="XAA-PRO AMINOPEPTIDASE 3"/>
    <property type="match status" value="1"/>
</dbReference>
<dbReference type="GO" id="GO:0005829">
    <property type="term" value="C:cytosol"/>
    <property type="evidence" value="ECO:0007669"/>
    <property type="project" value="TreeGrafter"/>
</dbReference>
<dbReference type="AlphaFoldDB" id="A0A6J6YQJ9"/>
<dbReference type="PROSITE" id="PS00491">
    <property type="entry name" value="PROLINE_PEPTIDASE"/>
    <property type="match status" value="1"/>
</dbReference>
<keyword evidence="3" id="KW-0479">Metal-binding</keyword>
<gene>
    <name evidence="7" type="ORF">UFOPK3119_00392</name>
</gene>
<keyword evidence="5" id="KW-0464">Manganese</keyword>
<dbReference type="EMBL" id="CAFAAX010000031">
    <property type="protein sequence ID" value="CAB4809426.1"/>
    <property type="molecule type" value="Genomic_DNA"/>
</dbReference>
<dbReference type="PANTHER" id="PTHR43226">
    <property type="entry name" value="XAA-PRO AMINOPEPTIDASE 3"/>
    <property type="match status" value="1"/>
</dbReference>
<dbReference type="InterPro" id="IPR036005">
    <property type="entry name" value="Creatinase/aminopeptidase-like"/>
</dbReference>
<dbReference type="GO" id="GO:0030145">
    <property type="term" value="F:manganese ion binding"/>
    <property type="evidence" value="ECO:0007669"/>
    <property type="project" value="InterPro"/>
</dbReference>
<dbReference type="Pfam" id="PF00557">
    <property type="entry name" value="Peptidase_M24"/>
    <property type="match status" value="1"/>
</dbReference>
<dbReference type="GO" id="GO:0070006">
    <property type="term" value="F:metalloaminopeptidase activity"/>
    <property type="evidence" value="ECO:0007669"/>
    <property type="project" value="InterPro"/>
</dbReference>
<evidence type="ECO:0000256" key="4">
    <source>
        <dbReference type="ARBA" id="ARBA00022801"/>
    </source>
</evidence>
<feature type="domain" description="Aminopeptidase P N-terminal" evidence="6">
    <location>
        <begin position="83"/>
        <end position="228"/>
    </location>
</feature>
<evidence type="ECO:0000256" key="2">
    <source>
        <dbReference type="ARBA" id="ARBA00008766"/>
    </source>
</evidence>
<dbReference type="Gene3D" id="3.40.350.10">
    <property type="entry name" value="Creatinase/prolidase N-terminal domain"/>
    <property type="match status" value="1"/>
</dbReference>
<dbReference type="GO" id="GO:0006508">
    <property type="term" value="P:proteolysis"/>
    <property type="evidence" value="ECO:0007669"/>
    <property type="project" value="TreeGrafter"/>
</dbReference>
<comment type="similarity">
    <text evidence="2">Belongs to the peptidase M24B family.</text>
</comment>
<dbReference type="InterPro" id="IPR007865">
    <property type="entry name" value="Aminopep_P_N"/>
</dbReference>
<protein>
    <submittedName>
        <fullName evidence="7">Unannotated protein</fullName>
    </submittedName>
</protein>
<evidence type="ECO:0000256" key="5">
    <source>
        <dbReference type="ARBA" id="ARBA00023211"/>
    </source>
</evidence>
<dbReference type="Gene3D" id="3.90.230.10">
    <property type="entry name" value="Creatinase/methionine aminopeptidase superfamily"/>
    <property type="match status" value="1"/>
</dbReference>
<dbReference type="InterPro" id="IPR000994">
    <property type="entry name" value="Pept_M24"/>
</dbReference>
<evidence type="ECO:0000256" key="3">
    <source>
        <dbReference type="ARBA" id="ARBA00022723"/>
    </source>
</evidence>
<evidence type="ECO:0000256" key="1">
    <source>
        <dbReference type="ARBA" id="ARBA00001936"/>
    </source>
</evidence>
<dbReference type="SUPFAM" id="SSF53092">
    <property type="entry name" value="Creatinase/prolidase N-terminal domain"/>
    <property type="match status" value="1"/>
</dbReference>
<dbReference type="Pfam" id="PF05195">
    <property type="entry name" value="AMP_N"/>
    <property type="match status" value="1"/>
</dbReference>